<organism evidence="1">
    <name type="scientific">Magallana gigas</name>
    <name type="common">Pacific oyster</name>
    <name type="synonym">Crassostrea gigas</name>
    <dbReference type="NCBI Taxonomy" id="29159"/>
    <lineage>
        <taxon>Eukaryota</taxon>
        <taxon>Metazoa</taxon>
        <taxon>Spiralia</taxon>
        <taxon>Lophotrochozoa</taxon>
        <taxon>Mollusca</taxon>
        <taxon>Bivalvia</taxon>
        <taxon>Autobranchia</taxon>
        <taxon>Pteriomorphia</taxon>
        <taxon>Ostreida</taxon>
        <taxon>Ostreoidea</taxon>
        <taxon>Ostreidae</taxon>
        <taxon>Magallana</taxon>
    </lineage>
</organism>
<reference evidence="1" key="1">
    <citation type="journal article" date="2012" name="Nature">
        <title>The oyster genome reveals stress adaptation and complexity of shell formation.</title>
        <authorList>
            <person name="Zhang G."/>
            <person name="Fang X."/>
            <person name="Guo X."/>
            <person name="Li L."/>
            <person name="Luo R."/>
            <person name="Xu F."/>
            <person name="Yang P."/>
            <person name="Zhang L."/>
            <person name="Wang X."/>
            <person name="Qi H."/>
            <person name="Xiong Z."/>
            <person name="Que H."/>
            <person name="Xie Y."/>
            <person name="Holland P.W."/>
            <person name="Paps J."/>
            <person name="Zhu Y."/>
            <person name="Wu F."/>
            <person name="Chen Y."/>
            <person name="Wang J."/>
            <person name="Peng C."/>
            <person name="Meng J."/>
            <person name="Yang L."/>
            <person name="Liu J."/>
            <person name="Wen B."/>
            <person name="Zhang N."/>
            <person name="Huang Z."/>
            <person name="Zhu Q."/>
            <person name="Feng Y."/>
            <person name="Mount A."/>
            <person name="Hedgecock D."/>
            <person name="Xu Z."/>
            <person name="Liu Y."/>
            <person name="Domazet-Loso T."/>
            <person name="Du Y."/>
            <person name="Sun X."/>
            <person name="Zhang S."/>
            <person name="Liu B."/>
            <person name="Cheng P."/>
            <person name="Jiang X."/>
            <person name="Li J."/>
            <person name="Fan D."/>
            <person name="Wang W."/>
            <person name="Fu W."/>
            <person name="Wang T."/>
            <person name="Wang B."/>
            <person name="Zhang J."/>
            <person name="Peng Z."/>
            <person name="Li Y."/>
            <person name="Li N."/>
            <person name="Wang J."/>
            <person name="Chen M."/>
            <person name="He Y."/>
            <person name="Tan F."/>
            <person name="Song X."/>
            <person name="Zheng Q."/>
            <person name="Huang R."/>
            <person name="Yang H."/>
            <person name="Du X."/>
            <person name="Chen L."/>
            <person name="Yang M."/>
            <person name="Gaffney P.M."/>
            <person name="Wang S."/>
            <person name="Luo L."/>
            <person name="She Z."/>
            <person name="Ming Y."/>
            <person name="Huang W."/>
            <person name="Zhang S."/>
            <person name="Huang B."/>
            <person name="Zhang Y."/>
            <person name="Qu T."/>
            <person name="Ni P."/>
            <person name="Miao G."/>
            <person name="Wang J."/>
            <person name="Wang Q."/>
            <person name="Steinberg C.E."/>
            <person name="Wang H."/>
            <person name="Li N."/>
            <person name="Qian L."/>
            <person name="Zhang G."/>
            <person name="Li Y."/>
            <person name="Yang H."/>
            <person name="Liu X."/>
            <person name="Wang J."/>
            <person name="Yin Y."/>
            <person name="Wang J."/>
        </authorList>
    </citation>
    <scope>NUCLEOTIDE SEQUENCE [LARGE SCALE GENOMIC DNA]</scope>
    <source>
        <strain evidence="1">05x7-T-G4-1.051#20</strain>
    </source>
</reference>
<dbReference type="AlphaFoldDB" id="K1QQZ9"/>
<accession>K1QQZ9</accession>
<name>K1QQZ9_MAGGI</name>
<proteinExistence type="predicted"/>
<gene>
    <name evidence="1" type="ORF">CGI_10009955</name>
</gene>
<dbReference type="HOGENOM" id="CLU_2624450_0_0_1"/>
<dbReference type="InParanoid" id="K1QQZ9"/>
<protein>
    <submittedName>
        <fullName evidence="1">Uncharacterized protein</fullName>
    </submittedName>
</protein>
<evidence type="ECO:0000313" key="1">
    <source>
        <dbReference type="EMBL" id="EKC31315.1"/>
    </source>
</evidence>
<dbReference type="EMBL" id="JH817903">
    <property type="protein sequence ID" value="EKC31315.1"/>
    <property type="molecule type" value="Genomic_DNA"/>
</dbReference>
<sequence length="78" mass="8783">MQVRILWNLVSFKNVAAFAKHHVTVTTCLAFVDTAVEMDGRVMIALMFYTGQHVLYTLICFNKVTSNFAEASNYSFVG</sequence>